<dbReference type="EMBL" id="CP007136">
    <property type="protein sequence ID" value="AHY69774.1"/>
    <property type="molecule type" value="Genomic_DNA"/>
</dbReference>
<dbReference type="Proteomes" id="UP000025231">
    <property type="component" value="Chromosome"/>
</dbReference>
<organism evidence="1 2">
    <name type="scientific">Escherichia coli O145:H28 (strain RM12581)</name>
    <dbReference type="NCBI Taxonomy" id="1248823"/>
    <lineage>
        <taxon>Bacteria</taxon>
        <taxon>Pseudomonadati</taxon>
        <taxon>Pseudomonadota</taxon>
        <taxon>Gammaproteobacteria</taxon>
        <taxon>Enterobacterales</taxon>
        <taxon>Enterobacteriaceae</taxon>
        <taxon>Escherichia</taxon>
    </lineage>
</organism>
<evidence type="ECO:0000313" key="2">
    <source>
        <dbReference type="Proteomes" id="UP000025231"/>
    </source>
</evidence>
<accession>A0ABC7ZSA5</accession>
<dbReference type="AlphaFoldDB" id="A0ABC7ZSA5"/>
<protein>
    <recommendedName>
        <fullName evidence="3">Transposase</fullName>
    </recommendedName>
</protein>
<reference evidence="1 2" key="1">
    <citation type="journal article" date="2014" name="Genome Announc.">
        <title>Complete Genome Sequences of Two Escherichia coli O145:H28 Outbreak Strains of Food Origin.</title>
        <authorList>
            <person name="Cooper K.K."/>
            <person name="Mandrell R.E."/>
            <person name="Louie J.W."/>
            <person name="Korlach J."/>
            <person name="Clark T.A."/>
            <person name="Parker C.T."/>
            <person name="Huynh S."/>
            <person name="Chain P.S."/>
            <person name="Ahmed S."/>
            <person name="Carter M.Q."/>
        </authorList>
    </citation>
    <scope>NUCLEOTIDE SEQUENCE [LARGE SCALE GENOMIC DNA]</scope>
    <source>
        <strain evidence="1 2">RM12581</strain>
    </source>
</reference>
<sequence length="47" mass="4837">MQNASAGIVEPGPALGAGDIPVHLPADTFRSAAGCYPFLTDSSFHSY</sequence>
<name>A0ABC7ZSA5_ECOLR</name>
<evidence type="ECO:0008006" key="3">
    <source>
        <dbReference type="Google" id="ProtNLM"/>
    </source>
</evidence>
<gene>
    <name evidence="1" type="ORF">ECRM12581_6220</name>
</gene>
<evidence type="ECO:0000313" key="1">
    <source>
        <dbReference type="EMBL" id="AHY69774.1"/>
    </source>
</evidence>
<proteinExistence type="predicted"/>